<dbReference type="EMBL" id="CAJVQC010133332">
    <property type="protein sequence ID" value="CAG8842197.1"/>
    <property type="molecule type" value="Genomic_DNA"/>
</dbReference>
<sequence length="54" mass="6179">TLHGKVRLLEMNILNSNRNKYSNRKRRLENQPITTVQPVVQPVVIGTPISKKAK</sequence>
<accession>A0ACA9SK20</accession>
<dbReference type="Proteomes" id="UP000789920">
    <property type="component" value="Unassembled WGS sequence"/>
</dbReference>
<organism evidence="1 2">
    <name type="scientific">Racocetra persica</name>
    <dbReference type="NCBI Taxonomy" id="160502"/>
    <lineage>
        <taxon>Eukaryota</taxon>
        <taxon>Fungi</taxon>
        <taxon>Fungi incertae sedis</taxon>
        <taxon>Mucoromycota</taxon>
        <taxon>Glomeromycotina</taxon>
        <taxon>Glomeromycetes</taxon>
        <taxon>Diversisporales</taxon>
        <taxon>Gigasporaceae</taxon>
        <taxon>Racocetra</taxon>
    </lineage>
</organism>
<reference evidence="1" key="1">
    <citation type="submission" date="2021-06" db="EMBL/GenBank/DDBJ databases">
        <authorList>
            <person name="Kallberg Y."/>
            <person name="Tangrot J."/>
            <person name="Rosling A."/>
        </authorList>
    </citation>
    <scope>NUCLEOTIDE SEQUENCE</scope>
    <source>
        <strain evidence="1">MA461A</strain>
    </source>
</reference>
<keyword evidence="2" id="KW-1185">Reference proteome</keyword>
<feature type="non-terminal residue" evidence="1">
    <location>
        <position position="1"/>
    </location>
</feature>
<gene>
    <name evidence="1" type="ORF">RPERSI_LOCUS32210</name>
</gene>
<proteinExistence type="predicted"/>
<evidence type="ECO:0000313" key="2">
    <source>
        <dbReference type="Proteomes" id="UP000789920"/>
    </source>
</evidence>
<evidence type="ECO:0000313" key="1">
    <source>
        <dbReference type="EMBL" id="CAG8842197.1"/>
    </source>
</evidence>
<protein>
    <submittedName>
        <fullName evidence="1">19380_t:CDS:1</fullName>
    </submittedName>
</protein>
<feature type="non-terminal residue" evidence="1">
    <location>
        <position position="54"/>
    </location>
</feature>
<comment type="caution">
    <text evidence="1">The sequence shown here is derived from an EMBL/GenBank/DDBJ whole genome shotgun (WGS) entry which is preliminary data.</text>
</comment>
<name>A0ACA9SK20_9GLOM</name>